<feature type="domain" description="SLH" evidence="4">
    <location>
        <begin position="779"/>
        <end position="834"/>
    </location>
</feature>
<dbReference type="InterPro" id="IPR039331">
    <property type="entry name" value="PAPs-like"/>
</dbReference>
<dbReference type="PROSITE" id="PS51272">
    <property type="entry name" value="SLH"/>
    <property type="match status" value="3"/>
</dbReference>
<feature type="signal peptide" evidence="3">
    <location>
        <begin position="1"/>
        <end position="37"/>
    </location>
</feature>
<feature type="chain" id="PRO_5017619848" evidence="3">
    <location>
        <begin position="38"/>
        <end position="834"/>
    </location>
</feature>
<reference evidence="5 6" key="1">
    <citation type="submission" date="2018-07" db="EMBL/GenBank/DDBJ databases">
        <title>Sequencing the genomes of 1000 actinobacteria strains.</title>
        <authorList>
            <person name="Klenk H.-P."/>
        </authorList>
    </citation>
    <scope>NUCLEOTIDE SEQUENCE [LARGE SCALE GENOMIC DNA]</scope>
    <source>
        <strain evidence="5 6">DSM 14442</strain>
    </source>
</reference>
<proteinExistence type="predicted"/>
<dbReference type="Gene3D" id="3.60.21.10">
    <property type="match status" value="1"/>
</dbReference>
<dbReference type="InterPro" id="IPR029052">
    <property type="entry name" value="Metallo-depent_PP-like"/>
</dbReference>
<dbReference type="Pfam" id="PF00149">
    <property type="entry name" value="Metallophos"/>
    <property type="match status" value="1"/>
</dbReference>
<dbReference type="InterPro" id="IPR004843">
    <property type="entry name" value="Calcineurin-like_PHP"/>
</dbReference>
<evidence type="ECO:0000256" key="2">
    <source>
        <dbReference type="SAM" id="MobiDB-lite"/>
    </source>
</evidence>
<gene>
    <name evidence="5" type="ORF">C8E99_2848</name>
</gene>
<dbReference type="OrthoDB" id="9804511at2"/>
<evidence type="ECO:0000313" key="5">
    <source>
        <dbReference type="EMBL" id="REE04990.1"/>
    </source>
</evidence>
<name>A0A3D9LGM9_9MICC</name>
<keyword evidence="1 3" id="KW-0732">Signal</keyword>
<accession>A0A3D9LGM9</accession>
<comment type="caution">
    <text evidence="5">The sequence shown here is derived from an EMBL/GenBank/DDBJ whole genome shotgun (WGS) entry which is preliminary data.</text>
</comment>
<dbReference type="Pfam" id="PF00395">
    <property type="entry name" value="SLH"/>
    <property type="match status" value="2"/>
</dbReference>
<evidence type="ECO:0000259" key="4">
    <source>
        <dbReference type="PROSITE" id="PS51272"/>
    </source>
</evidence>
<dbReference type="EMBL" id="QREH01000001">
    <property type="protein sequence ID" value="REE04990.1"/>
    <property type="molecule type" value="Genomic_DNA"/>
</dbReference>
<dbReference type="PANTHER" id="PTHR22953">
    <property type="entry name" value="ACID PHOSPHATASE RELATED"/>
    <property type="match status" value="1"/>
</dbReference>
<feature type="domain" description="SLH" evidence="4">
    <location>
        <begin position="715"/>
        <end position="778"/>
    </location>
</feature>
<dbReference type="Proteomes" id="UP000256727">
    <property type="component" value="Unassembled WGS sequence"/>
</dbReference>
<feature type="region of interest" description="Disordered" evidence="2">
    <location>
        <begin position="643"/>
        <end position="664"/>
    </location>
</feature>
<dbReference type="SUPFAM" id="SSF56300">
    <property type="entry name" value="Metallo-dependent phosphatases"/>
    <property type="match status" value="1"/>
</dbReference>
<dbReference type="PANTHER" id="PTHR22953:SF153">
    <property type="entry name" value="PURPLE ACID PHOSPHATASE"/>
    <property type="match status" value="1"/>
</dbReference>
<feature type="domain" description="SLH" evidence="4">
    <location>
        <begin position="656"/>
        <end position="714"/>
    </location>
</feature>
<dbReference type="GO" id="GO:0003993">
    <property type="term" value="F:acid phosphatase activity"/>
    <property type="evidence" value="ECO:0007669"/>
    <property type="project" value="InterPro"/>
</dbReference>
<dbReference type="AlphaFoldDB" id="A0A3D9LGM9"/>
<organism evidence="5 6">
    <name type="scientific">Citricoccus muralis</name>
    <dbReference type="NCBI Taxonomy" id="169134"/>
    <lineage>
        <taxon>Bacteria</taxon>
        <taxon>Bacillati</taxon>
        <taxon>Actinomycetota</taxon>
        <taxon>Actinomycetes</taxon>
        <taxon>Micrococcales</taxon>
        <taxon>Micrococcaceae</taxon>
        <taxon>Citricoccus</taxon>
    </lineage>
</organism>
<keyword evidence="6" id="KW-1185">Reference proteome</keyword>
<protein>
    <submittedName>
        <fullName evidence="5">S-layer family protein</fullName>
    </submittedName>
</protein>
<dbReference type="InterPro" id="IPR001119">
    <property type="entry name" value="SLH_dom"/>
</dbReference>
<evidence type="ECO:0000256" key="3">
    <source>
        <dbReference type="SAM" id="SignalP"/>
    </source>
</evidence>
<evidence type="ECO:0000256" key="1">
    <source>
        <dbReference type="ARBA" id="ARBA00022729"/>
    </source>
</evidence>
<evidence type="ECO:0000313" key="6">
    <source>
        <dbReference type="Proteomes" id="UP000256727"/>
    </source>
</evidence>
<sequence>MHHRLTLSPSHPVRRTGFGLLAAAVLIGTVAATPAAAVGTAPSGTLAAATAATQAEVSAPTPAGDGFRVLPYLMEPSAESVDLVWFSETDEPGSVVVDYPGEGTGPVSLTSSPEHQPLLGYTDAELSQDIKGLEKGSWLKGAENYKHRVTIPGLTPGAEIQYTVTQGAETHESTFTAGPGSDWDELRIVAFSDTETEPYGRTEHREWEQSPVNGYTDDSLERPGEGSAWAEKFGHATRYGSFTLNYPLDQDTALQENLKHIEAADPDLMLIAGDLAQGSGYQPAWDEFFGYFAGENGDLASRIPVLTALGNWETFAAINGGYGTAEDQSPAVISRNKYHSYFERTGDGADQDNQQYRGSYYRTDHGPVTILTLDSTNGVPDEDTGTGELSGEIFSGDDSNLTEENLSTDTQGEFTVESYTEAFKKVFPGTTDADVDLPNFNEGTAQWAWAQEQLKDAQEKDQVVLVQFHHAAYSNGVHGTPPNHEHADNQSGVAMRAYTPMFEEYGVSAVISGHDEMFERSWVDSDGDGKGFHSFDVGVAADGLRGEQLAQNEEGDYEPIRFNTSSEWMAAADAPETWTERDGVLQLEDGGLHYGHLQIDLKHVGEGTEVTLSPVYVFPELDSEYNLVGTERRVYDDVTTFTVDRDGTDEPATPEQPVDFTDNAPGSQYYAPVRWLQLEGISTGHADGSYRKFDDISRGESVAFLYRYLDGTAGAGEDFSDVTDQASFYDEISWATAEGVTTGYIDGTFRAAEDVTRGEFVSFLYRASGAETTAPEEPAFPDVDVNSAHAEAIAWATSQGVVNGYQDDKFRPHEPIHRAEVATVLSHFDAAATE</sequence>
<dbReference type="RefSeq" id="WP_115932839.1">
    <property type="nucleotide sequence ID" value="NZ_QREH01000001.1"/>
</dbReference>